<dbReference type="GO" id="GO:0005615">
    <property type="term" value="C:extracellular space"/>
    <property type="evidence" value="ECO:0007669"/>
    <property type="project" value="TreeGrafter"/>
</dbReference>
<dbReference type="PANTHER" id="PTHR43806">
    <property type="entry name" value="PEPTIDASE S8"/>
    <property type="match status" value="1"/>
</dbReference>
<keyword evidence="13" id="KW-1185">Reference proteome</keyword>
<dbReference type="InterPro" id="IPR022398">
    <property type="entry name" value="Peptidase_S8_His-AS"/>
</dbReference>
<dbReference type="Pfam" id="PF02225">
    <property type="entry name" value="PA"/>
    <property type="match status" value="1"/>
</dbReference>
<dbReference type="Pfam" id="PF00082">
    <property type="entry name" value="Peptidase_S8"/>
    <property type="match status" value="2"/>
</dbReference>
<dbReference type="CDD" id="cd00146">
    <property type="entry name" value="PKD"/>
    <property type="match status" value="1"/>
</dbReference>
<reference evidence="11" key="3">
    <citation type="submission" date="2019-09" db="EMBL/GenBank/DDBJ databases">
        <title>Co-occurence of chitin degradation, pigmentation and bioactivity in marine Pseudoalteromonas.</title>
        <authorList>
            <person name="Sonnenschein E.C."/>
            <person name="Bech P.K."/>
        </authorList>
    </citation>
    <scope>NUCLEOTIDE SEQUENCE</scope>
    <source>
        <strain evidence="11">S3790</strain>
        <strain evidence="12 13">S3895</strain>
    </source>
</reference>
<dbReference type="Gene3D" id="2.60.40.10">
    <property type="entry name" value="Immunoglobulins"/>
    <property type="match status" value="1"/>
</dbReference>
<name>A0A5S3V6J2_9GAMM</name>
<dbReference type="InterPro" id="IPR003610">
    <property type="entry name" value="CBM5/12"/>
</dbReference>
<dbReference type="PROSITE" id="PS00137">
    <property type="entry name" value="SUBTILASE_HIS"/>
    <property type="match status" value="1"/>
</dbReference>
<dbReference type="GO" id="GO:0006508">
    <property type="term" value="P:proteolysis"/>
    <property type="evidence" value="ECO:0007669"/>
    <property type="project" value="UniProtKB-KW"/>
</dbReference>
<dbReference type="PROSITE" id="PS51892">
    <property type="entry name" value="SUBTILASE"/>
    <property type="match status" value="1"/>
</dbReference>
<dbReference type="Proteomes" id="UP000307164">
    <property type="component" value="Unassembled WGS sequence"/>
</dbReference>
<dbReference type="InterPro" id="IPR000601">
    <property type="entry name" value="PKD_dom"/>
</dbReference>
<sequence>MSNSFKLNTVALSLIAASSFSNQAHAEQTYIVKMNKGTQAHTQQLNTQAQHTINDVMNQNIVDTLVSNVAEQVVTMTLTEEQVALMNASGQFAYIEEDFEYTPFSTSQTSPYGIAQVQANLVSDTNVDQIKVCIIDSGYDLGHPDLPQNATGFADAAVGLWYKDGSGHGTHVAGSIAAINNSVGVVGVLPSNKVGIHSVRVFDDEGKQGLNSRIGRAVDNCVENGAKVINMSLGGASKSQYLEDRLNAAYNKGVLIIAAAGNGGDATLSYPASYDSVVSVANIDRDRNKNDSSQYNAQVEISGPGTDVLSTVPRGTGVVAGVTVSGGSAFSASGMTHSVEGKLTAELADCGQALSTCTAPAKICLIERGGATFASKALNCQAGGGIAALVYNNAAGSFGGTLGDNANHGVTIPVLALTQASGNSLKPYVASQVTAQLESISDYDVKSGTSMASPHVAGVAALVWSNHTQCTNVEIRNALNATTVDLGSVGRDHQFGYGLVQAKAATDYLTQNGCAGSAQNQAPIAQFDTQCTALSCSFDASSSRDADGQITQFDWNIAGQVATGSATSYTFATAGTYAIELTVTDNEGAASSFNKSITVTDGDVVSGCDGIEAWSASKTYSKPGTLVSYNGKKYSNNWWHSNKNPEQNSNVGNNWKVWTDLGVCK</sequence>
<dbReference type="Proteomes" id="UP000307217">
    <property type="component" value="Unassembled WGS sequence"/>
</dbReference>
<evidence type="ECO:0000256" key="1">
    <source>
        <dbReference type="ARBA" id="ARBA00011073"/>
    </source>
</evidence>
<dbReference type="SUPFAM" id="SSF52743">
    <property type="entry name" value="Subtilisin-like"/>
    <property type="match status" value="1"/>
</dbReference>
<feature type="domain" description="PKD" evidence="10">
    <location>
        <begin position="519"/>
        <end position="600"/>
    </location>
</feature>
<dbReference type="InterPro" id="IPR000209">
    <property type="entry name" value="Peptidase_S8/S53_dom"/>
</dbReference>
<comment type="similarity">
    <text evidence="1 8">Belongs to the peptidase S8 family.</text>
</comment>
<keyword evidence="3 8" id="KW-0645">Protease</keyword>
<dbReference type="Gene3D" id="3.40.50.200">
    <property type="entry name" value="Peptidase S8/S53 domain"/>
    <property type="match status" value="1"/>
</dbReference>
<dbReference type="SUPFAM" id="SSF51055">
    <property type="entry name" value="Carbohydrate binding domain"/>
    <property type="match status" value="1"/>
</dbReference>
<keyword evidence="9" id="KW-0732">Signal</keyword>
<keyword evidence="2" id="KW-0134">Cell wall</keyword>
<dbReference type="SMART" id="SM00495">
    <property type="entry name" value="ChtBD3"/>
    <property type="match status" value="1"/>
</dbReference>
<feature type="signal peptide" evidence="9">
    <location>
        <begin position="1"/>
        <end position="26"/>
    </location>
</feature>
<dbReference type="InterPro" id="IPR050131">
    <property type="entry name" value="Peptidase_S8_subtilisin-like"/>
</dbReference>
<organism evidence="11 14">
    <name type="scientific">Pseudoalteromonas aurantia</name>
    <dbReference type="NCBI Taxonomy" id="43654"/>
    <lineage>
        <taxon>Bacteria</taxon>
        <taxon>Pseudomonadati</taxon>
        <taxon>Pseudomonadota</taxon>
        <taxon>Gammaproteobacteria</taxon>
        <taxon>Alteromonadales</taxon>
        <taxon>Pseudoalteromonadaceae</taxon>
        <taxon>Pseudoalteromonas</taxon>
    </lineage>
</organism>
<feature type="active site" description="Charge relay system" evidence="7 8">
    <location>
        <position position="136"/>
    </location>
</feature>
<keyword evidence="6 8" id="KW-0720">Serine protease</keyword>
<dbReference type="GO" id="GO:0046872">
    <property type="term" value="F:metal ion binding"/>
    <property type="evidence" value="ECO:0007669"/>
    <property type="project" value="UniProtKB-KW"/>
</dbReference>
<dbReference type="InterPro" id="IPR022409">
    <property type="entry name" value="PKD/Chitinase_dom"/>
</dbReference>
<feature type="active site" description="Charge relay system" evidence="7 8">
    <location>
        <position position="168"/>
    </location>
</feature>
<reference evidence="14" key="2">
    <citation type="submission" date="2019-06" db="EMBL/GenBank/DDBJ databases">
        <title>Co-occurence of chitin degradation, pigmentation and bioactivity in marine Pseudoalteromonas.</title>
        <authorList>
            <person name="Sonnenschein E.C."/>
            <person name="Bech P.K."/>
        </authorList>
    </citation>
    <scope>NUCLEOTIDE SEQUENCE [LARGE SCALE GENOMIC DNA]</scope>
    <source>
        <strain evidence="14">S3790</strain>
    </source>
</reference>
<dbReference type="InterPro" id="IPR015500">
    <property type="entry name" value="Peptidase_S8_subtilisin-rel"/>
</dbReference>
<dbReference type="Gene3D" id="2.10.10.20">
    <property type="entry name" value="Carbohydrate-binding module superfamily 5/12"/>
    <property type="match status" value="1"/>
</dbReference>
<dbReference type="GO" id="GO:0004553">
    <property type="term" value="F:hydrolase activity, hydrolyzing O-glycosyl compounds"/>
    <property type="evidence" value="ECO:0007669"/>
    <property type="project" value="InterPro"/>
</dbReference>
<dbReference type="RefSeq" id="WP_138592566.1">
    <property type="nucleotide sequence ID" value="NZ_PNBW01000047.1"/>
</dbReference>
<dbReference type="PROSITE" id="PS00138">
    <property type="entry name" value="SUBTILASE_SER"/>
    <property type="match status" value="1"/>
</dbReference>
<dbReference type="InterPro" id="IPR036852">
    <property type="entry name" value="Peptidase_S8/S53_dom_sf"/>
</dbReference>
<keyword evidence="4" id="KW-0479">Metal-binding</keyword>
<proteinExistence type="inferred from homology"/>
<dbReference type="SUPFAM" id="SSF49299">
    <property type="entry name" value="PKD domain"/>
    <property type="match status" value="1"/>
</dbReference>
<dbReference type="InterPro" id="IPR013783">
    <property type="entry name" value="Ig-like_fold"/>
</dbReference>
<dbReference type="PROSITE" id="PS50093">
    <property type="entry name" value="PKD"/>
    <property type="match status" value="1"/>
</dbReference>
<dbReference type="GO" id="GO:0004252">
    <property type="term" value="F:serine-type endopeptidase activity"/>
    <property type="evidence" value="ECO:0007669"/>
    <property type="project" value="UniProtKB-UniRule"/>
</dbReference>
<dbReference type="Pfam" id="PF18911">
    <property type="entry name" value="PKD_4"/>
    <property type="match status" value="1"/>
</dbReference>
<feature type="chain" id="PRO_5024438798" evidence="9">
    <location>
        <begin position="27"/>
        <end position="665"/>
    </location>
</feature>
<dbReference type="CDD" id="cd12215">
    <property type="entry name" value="ChiC_BD"/>
    <property type="match status" value="1"/>
</dbReference>
<dbReference type="GO" id="GO:0030246">
    <property type="term" value="F:carbohydrate binding"/>
    <property type="evidence" value="ECO:0007669"/>
    <property type="project" value="InterPro"/>
</dbReference>
<dbReference type="PRINTS" id="PR00723">
    <property type="entry name" value="SUBTILISIN"/>
</dbReference>
<dbReference type="EMBL" id="PNBX01000062">
    <property type="protein sequence ID" value="TMO67196.1"/>
    <property type="molecule type" value="Genomic_DNA"/>
</dbReference>
<evidence type="ECO:0000256" key="9">
    <source>
        <dbReference type="SAM" id="SignalP"/>
    </source>
</evidence>
<dbReference type="CDD" id="cd07477">
    <property type="entry name" value="Peptidases_S8_Subtilisin_subset"/>
    <property type="match status" value="1"/>
</dbReference>
<dbReference type="PANTHER" id="PTHR43806:SF11">
    <property type="entry name" value="CEREVISIN-RELATED"/>
    <property type="match status" value="1"/>
</dbReference>
<protein>
    <submittedName>
        <fullName evidence="11">Serine protease</fullName>
    </submittedName>
</protein>
<evidence type="ECO:0000256" key="8">
    <source>
        <dbReference type="PROSITE-ProRule" id="PRU01240"/>
    </source>
</evidence>
<dbReference type="InterPro" id="IPR035986">
    <property type="entry name" value="PKD_dom_sf"/>
</dbReference>
<comment type="caution">
    <text evidence="11">The sequence shown here is derived from an EMBL/GenBank/DDBJ whole genome shotgun (WGS) entry which is preliminary data.</text>
</comment>
<keyword evidence="5 8" id="KW-0378">Hydrolase</keyword>
<evidence type="ECO:0000313" key="11">
    <source>
        <dbReference type="EMBL" id="TMO67196.1"/>
    </source>
</evidence>
<evidence type="ECO:0000313" key="13">
    <source>
        <dbReference type="Proteomes" id="UP000307164"/>
    </source>
</evidence>
<evidence type="ECO:0000256" key="2">
    <source>
        <dbReference type="ARBA" id="ARBA00022512"/>
    </source>
</evidence>
<dbReference type="InterPro" id="IPR023828">
    <property type="entry name" value="Peptidase_S8_Ser-AS"/>
</dbReference>
<dbReference type="AlphaFoldDB" id="A0A5S3V6J2"/>
<evidence type="ECO:0000259" key="10">
    <source>
        <dbReference type="PROSITE" id="PS50093"/>
    </source>
</evidence>
<keyword evidence="2" id="KW-0964">Secreted</keyword>
<dbReference type="InterPro" id="IPR003137">
    <property type="entry name" value="PA_domain"/>
</dbReference>
<evidence type="ECO:0000256" key="4">
    <source>
        <dbReference type="ARBA" id="ARBA00022723"/>
    </source>
</evidence>
<feature type="active site" description="Charge relay system" evidence="7 8">
    <location>
        <position position="450"/>
    </location>
</feature>
<gene>
    <name evidence="11" type="ORF">CWC19_14675</name>
    <name evidence="12" type="ORF">CWC20_09980</name>
</gene>
<reference evidence="13 14" key="1">
    <citation type="submission" date="2018-01" db="EMBL/GenBank/DDBJ databases">
        <authorList>
            <person name="Paulsen S."/>
            <person name="Gram L.K."/>
        </authorList>
    </citation>
    <scope>NUCLEOTIDE SEQUENCE [LARGE SCALE GENOMIC DNA]</scope>
    <source>
        <strain evidence="11 14">S3790</strain>
        <strain evidence="12 13">S3895</strain>
    </source>
</reference>
<dbReference type="InterPro" id="IPR034202">
    <property type="entry name" value="Subtilisin_Carlsberg-like"/>
</dbReference>
<evidence type="ECO:0000313" key="12">
    <source>
        <dbReference type="EMBL" id="TMO74558.1"/>
    </source>
</evidence>
<evidence type="ECO:0000256" key="5">
    <source>
        <dbReference type="ARBA" id="ARBA00022801"/>
    </source>
</evidence>
<evidence type="ECO:0000256" key="3">
    <source>
        <dbReference type="ARBA" id="ARBA00022670"/>
    </source>
</evidence>
<evidence type="ECO:0000313" key="14">
    <source>
        <dbReference type="Proteomes" id="UP000307217"/>
    </source>
</evidence>
<dbReference type="GO" id="GO:0005975">
    <property type="term" value="P:carbohydrate metabolic process"/>
    <property type="evidence" value="ECO:0007669"/>
    <property type="project" value="InterPro"/>
</dbReference>
<dbReference type="OrthoDB" id="9790784at2"/>
<dbReference type="SMART" id="SM00089">
    <property type="entry name" value="PKD"/>
    <property type="match status" value="1"/>
</dbReference>
<dbReference type="Gene3D" id="3.50.30.30">
    <property type="match status" value="1"/>
</dbReference>
<dbReference type="EMBL" id="PNBW01000047">
    <property type="protein sequence ID" value="TMO74558.1"/>
    <property type="molecule type" value="Genomic_DNA"/>
</dbReference>
<evidence type="ECO:0000256" key="6">
    <source>
        <dbReference type="ARBA" id="ARBA00022825"/>
    </source>
</evidence>
<accession>A0A5S3V6J2</accession>
<evidence type="ECO:0000256" key="7">
    <source>
        <dbReference type="PIRSR" id="PIRSR615500-1"/>
    </source>
</evidence>
<dbReference type="InterPro" id="IPR036573">
    <property type="entry name" value="CBM_sf_5/12"/>
</dbReference>